<dbReference type="PANTHER" id="PTHR11361:SF20">
    <property type="entry name" value="MUTS PROTEIN HOMOLOG 5"/>
    <property type="match status" value="1"/>
</dbReference>
<evidence type="ECO:0000313" key="3">
    <source>
        <dbReference type="EMBL" id="CAH2049853.1"/>
    </source>
</evidence>
<dbReference type="SUPFAM" id="SSF53150">
    <property type="entry name" value="DNA repair protein MutS, domain II"/>
    <property type="match status" value="1"/>
</dbReference>
<dbReference type="InterPro" id="IPR036678">
    <property type="entry name" value="MutS_con_dom_sf"/>
</dbReference>
<keyword evidence="4" id="KW-1185">Reference proteome</keyword>
<dbReference type="InterPro" id="IPR007696">
    <property type="entry name" value="DNA_mismatch_repair_MutS_core"/>
</dbReference>
<protein>
    <recommendedName>
        <fullName evidence="2">DNA mismatch repair protein MutS core domain-containing protein</fullName>
    </recommendedName>
</protein>
<dbReference type="InterPro" id="IPR045076">
    <property type="entry name" value="MutS"/>
</dbReference>
<dbReference type="SMART" id="SM00533">
    <property type="entry name" value="MUTSd"/>
    <property type="match status" value="1"/>
</dbReference>
<feature type="non-terminal residue" evidence="3">
    <location>
        <position position="542"/>
    </location>
</feature>
<name>A0ABN8I6Y6_9NEOP</name>
<comment type="similarity">
    <text evidence="1">Belongs to the DNA mismatch repair MutS family.</text>
</comment>
<dbReference type="EMBL" id="OW152814">
    <property type="protein sequence ID" value="CAH2049853.1"/>
    <property type="molecule type" value="Genomic_DNA"/>
</dbReference>
<reference evidence="3" key="1">
    <citation type="submission" date="2022-03" db="EMBL/GenBank/DDBJ databases">
        <authorList>
            <person name="Martin H S."/>
        </authorList>
    </citation>
    <scope>NUCLEOTIDE SEQUENCE</scope>
</reference>
<feature type="domain" description="DNA mismatch repair protein MutS core" evidence="2">
    <location>
        <begin position="244"/>
        <end position="541"/>
    </location>
</feature>
<gene>
    <name evidence="3" type="ORF">IPOD504_LOCUS7047</name>
</gene>
<accession>A0ABN8I6Y6</accession>
<dbReference type="InterPro" id="IPR036187">
    <property type="entry name" value="DNA_mismatch_repair_MutS_sf"/>
</dbReference>
<dbReference type="PANTHER" id="PTHR11361">
    <property type="entry name" value="DNA MISMATCH REPAIR PROTEIN MUTS FAMILY MEMBER"/>
    <property type="match status" value="1"/>
</dbReference>
<organism evidence="3 4">
    <name type="scientific">Iphiclides podalirius</name>
    <name type="common">scarce swallowtail</name>
    <dbReference type="NCBI Taxonomy" id="110791"/>
    <lineage>
        <taxon>Eukaryota</taxon>
        <taxon>Metazoa</taxon>
        <taxon>Ecdysozoa</taxon>
        <taxon>Arthropoda</taxon>
        <taxon>Hexapoda</taxon>
        <taxon>Insecta</taxon>
        <taxon>Pterygota</taxon>
        <taxon>Neoptera</taxon>
        <taxon>Endopterygota</taxon>
        <taxon>Lepidoptera</taxon>
        <taxon>Glossata</taxon>
        <taxon>Ditrysia</taxon>
        <taxon>Papilionoidea</taxon>
        <taxon>Papilionidae</taxon>
        <taxon>Papilioninae</taxon>
        <taxon>Iphiclides</taxon>
    </lineage>
</organism>
<evidence type="ECO:0000256" key="1">
    <source>
        <dbReference type="ARBA" id="ARBA00006271"/>
    </source>
</evidence>
<dbReference type="Gene3D" id="1.10.1420.10">
    <property type="match status" value="1"/>
</dbReference>
<dbReference type="Proteomes" id="UP000837857">
    <property type="component" value="Chromosome 2"/>
</dbReference>
<dbReference type="Pfam" id="PF05192">
    <property type="entry name" value="MutS_III"/>
    <property type="match status" value="1"/>
</dbReference>
<evidence type="ECO:0000313" key="4">
    <source>
        <dbReference type="Proteomes" id="UP000837857"/>
    </source>
</evidence>
<proteinExistence type="inferred from homology"/>
<sequence>MAQYNINLDHNLFLGINRNKEVTADLINTGSANRESSEESEEERLLVAYCRSGKLGAAYYTLQTGELHVLDEIVDRPPEHQVFVSLFRQVGPARLLLDGKTQGSFVSAAKGLILGGEREGNCKLVFISYKEYSYEACKRRVHTLSLPHEPPNSSDDDRALFLRTVLDFGQLQSIHALGALLRYLDLNWSNLVMDMHSKPQFLGLKKISMADLVMMDEETYRGLQVFSPLAHPSGFKRGARRSGREGLSLCRLLARCRSGLAHSRLRVLLRHPSCDLATLERRLDVVEFFTRPQNECLMRNICSSLGFIRNVNGILAKIKALSAKPYQWKALYSTLYHAVLISEMCEGASECSLLRQLATHDNTDLYEMALCMNRIIDFDLSKTEGKFTVRAGVDPELDLSNVMKEKRKMAGLHGLMSEAARAELARLPDSVAECSLLYMPHLGYLLALKAQRHERLPGLRFMVRALYLFTSSSRICCPTTMRRDGKTSHGKLNAEELDVMIGDAYPEIVAHETRLMLQLADTLPRRLRPLGPLLDMCAELDW</sequence>
<dbReference type="SUPFAM" id="SSF48334">
    <property type="entry name" value="DNA repair protein MutS, domain III"/>
    <property type="match status" value="1"/>
</dbReference>
<evidence type="ECO:0000259" key="2">
    <source>
        <dbReference type="SMART" id="SM00533"/>
    </source>
</evidence>